<gene>
    <name evidence="1" type="ORF">GNZ12_26500</name>
</gene>
<dbReference type="Proteomes" id="UP000652198">
    <property type="component" value="Unassembled WGS sequence"/>
</dbReference>
<sequence length="320" mass="35510">MLMKANVVELVRPGVITNPLAYWATHIGAILVTLADQQRLTYRFYGKTIPEGVPQTLATLCGNAPVNFLKMMDGAIQNFGMQYFLSTYLMSTEGFPCLRQLLEAIGKSRNVDLISPTVSVGVYVCGKDSRSGQAFLANTQAYLFGSNGMTLNEAARQIEYADLCVLLYPQSGEHPIALLGEVEGVRGERLTWPSFWDEKSPHCCFGIGVHRGLRGMSELFTQQLSSGSRTIMRFGSSHHVVSDFHKAITTLISQMSHSRHADLHAEEGLAEVMNLVRHRWNDPIDLLIEELQSMSMLSTMPTEQQMDNLCGLMHVPSIVV</sequence>
<protein>
    <submittedName>
        <fullName evidence="1">Uncharacterized protein</fullName>
    </submittedName>
</protein>
<accession>A0ABX2BXQ0</accession>
<name>A0ABX2BXQ0_9BURK</name>
<evidence type="ECO:0000313" key="2">
    <source>
        <dbReference type="Proteomes" id="UP000652198"/>
    </source>
</evidence>
<evidence type="ECO:0000313" key="1">
    <source>
        <dbReference type="EMBL" id="NPT44803.1"/>
    </source>
</evidence>
<dbReference type="EMBL" id="WOEY01000103">
    <property type="protein sequence ID" value="NPT44803.1"/>
    <property type="molecule type" value="Genomic_DNA"/>
</dbReference>
<dbReference type="RefSeq" id="WP_172315167.1">
    <property type="nucleotide sequence ID" value="NZ_WOEY01000103.1"/>
</dbReference>
<reference evidence="1 2" key="1">
    <citation type="submission" date="2019-11" db="EMBL/GenBank/DDBJ databases">
        <title>Metabolism of dissolved organic matter in forest soils.</title>
        <authorList>
            <person name="Cyle K.T."/>
            <person name="Wilhelm R.C."/>
            <person name="Martinez C.E."/>
        </authorList>
    </citation>
    <scope>NUCLEOTIDE SEQUENCE [LARGE SCALE GENOMIC DNA]</scope>
    <source>
        <strain evidence="1 2">1N</strain>
    </source>
</reference>
<keyword evidence="2" id="KW-1185">Reference proteome</keyword>
<organism evidence="1 2">
    <name type="scientific">Paraburkholderia solitsugae</name>
    <dbReference type="NCBI Taxonomy" id="2675748"/>
    <lineage>
        <taxon>Bacteria</taxon>
        <taxon>Pseudomonadati</taxon>
        <taxon>Pseudomonadota</taxon>
        <taxon>Betaproteobacteria</taxon>
        <taxon>Burkholderiales</taxon>
        <taxon>Burkholderiaceae</taxon>
        <taxon>Paraburkholderia</taxon>
    </lineage>
</organism>
<proteinExistence type="predicted"/>
<comment type="caution">
    <text evidence="1">The sequence shown here is derived from an EMBL/GenBank/DDBJ whole genome shotgun (WGS) entry which is preliminary data.</text>
</comment>